<accession>A0A3B0R6V9</accession>
<name>A0A3B0R6V9_9ZZZZ</name>
<dbReference type="InterPro" id="IPR011042">
    <property type="entry name" value="6-blade_b-propeller_TolB-like"/>
</dbReference>
<dbReference type="Gene3D" id="2.120.10.30">
    <property type="entry name" value="TolB, C-terminal domain"/>
    <property type="match status" value="1"/>
</dbReference>
<dbReference type="AlphaFoldDB" id="A0A3B0R6V9"/>
<reference evidence="1" key="1">
    <citation type="submission" date="2018-06" db="EMBL/GenBank/DDBJ databases">
        <authorList>
            <person name="Zhirakovskaya E."/>
        </authorList>
    </citation>
    <scope>NUCLEOTIDE SEQUENCE</scope>
</reference>
<proteinExistence type="predicted"/>
<sequence length="332" mass="34065">MARIVTGALLAAGLLACTPAPVPEGKTFAATPIYSAQALGPITGGVKSLAFAPNASIPWEGRILIAPANGGLVVYDIEGKQGTQVGGPVYKSLAVQPGFSLRKLKTSFVLAVAENGVIAPMILDDARGQIFAAPLAGLDFNNAQAVCNLPSVPGKPKFAIARSDGSFEQWQIEDTGADSLQAKMLASAKLAVPIRHCTSASDKIHAIGSNGGIYVIDATQKPVIETGVDAAHVNLVAVAVSADESYLLANNGVDASLAQFDQDLQQTGALSAVASLSNPPVELPGALAITTWSYGGAGFSAGLLAITDNSNGRVLLVVRDTLPGFTHDREAR</sequence>
<dbReference type="PROSITE" id="PS51257">
    <property type="entry name" value="PROKAR_LIPOPROTEIN"/>
    <property type="match status" value="1"/>
</dbReference>
<gene>
    <name evidence="1" type="ORF">MNBD_ALPHA06-547</name>
</gene>
<protein>
    <recommendedName>
        <fullName evidence="2">BPP domain-containing protein</fullName>
    </recommendedName>
</protein>
<organism evidence="1">
    <name type="scientific">hydrothermal vent metagenome</name>
    <dbReference type="NCBI Taxonomy" id="652676"/>
    <lineage>
        <taxon>unclassified sequences</taxon>
        <taxon>metagenomes</taxon>
        <taxon>ecological metagenomes</taxon>
    </lineage>
</organism>
<dbReference type="SUPFAM" id="SSF50956">
    <property type="entry name" value="Thermostable phytase (3-phytase)"/>
    <property type="match status" value="1"/>
</dbReference>
<evidence type="ECO:0000313" key="1">
    <source>
        <dbReference type="EMBL" id="VAV87257.1"/>
    </source>
</evidence>
<dbReference type="EMBL" id="UOEE01000033">
    <property type="protein sequence ID" value="VAV87257.1"/>
    <property type="molecule type" value="Genomic_DNA"/>
</dbReference>
<evidence type="ECO:0008006" key="2">
    <source>
        <dbReference type="Google" id="ProtNLM"/>
    </source>
</evidence>